<evidence type="ECO:0000256" key="2">
    <source>
        <dbReference type="ARBA" id="ARBA00023125"/>
    </source>
</evidence>
<dbReference type="Pfam" id="PF02311">
    <property type="entry name" value="AraC_binding"/>
    <property type="match status" value="1"/>
</dbReference>
<dbReference type="GO" id="GO:0043565">
    <property type="term" value="F:sequence-specific DNA binding"/>
    <property type="evidence" value="ECO:0007669"/>
    <property type="project" value="InterPro"/>
</dbReference>
<dbReference type="AlphaFoldDB" id="A0A3Q8X928"/>
<reference evidence="6" key="1">
    <citation type="submission" date="2018-12" db="EMBL/GenBank/DDBJ databases">
        <title>Genome sequence of Peanibacillus sp.</title>
        <authorList>
            <person name="Subramani G."/>
            <person name="Srinivasan S."/>
            <person name="Kim M.K."/>
        </authorList>
    </citation>
    <scope>NUCLEOTIDE SEQUENCE [LARGE SCALE GENOMIC DNA]</scope>
    <source>
        <strain evidence="6">18JY67-1</strain>
    </source>
</reference>
<keyword evidence="2" id="KW-0238">DNA-binding</keyword>
<dbReference type="InterPro" id="IPR003313">
    <property type="entry name" value="AraC-bd"/>
</dbReference>
<organism evidence="5 6">
    <name type="scientific">Paenibacillus albus</name>
    <dbReference type="NCBI Taxonomy" id="2495582"/>
    <lineage>
        <taxon>Bacteria</taxon>
        <taxon>Bacillati</taxon>
        <taxon>Bacillota</taxon>
        <taxon>Bacilli</taxon>
        <taxon>Bacillales</taxon>
        <taxon>Paenibacillaceae</taxon>
        <taxon>Paenibacillus</taxon>
    </lineage>
</organism>
<evidence type="ECO:0000256" key="1">
    <source>
        <dbReference type="ARBA" id="ARBA00023015"/>
    </source>
</evidence>
<name>A0A3Q8X928_9BACL</name>
<keyword evidence="3" id="KW-0804">Transcription</keyword>
<protein>
    <submittedName>
        <fullName evidence="5">AraC family transcriptional regulator</fullName>
    </submittedName>
</protein>
<dbReference type="InterPro" id="IPR018062">
    <property type="entry name" value="HTH_AraC-typ_CS"/>
</dbReference>
<dbReference type="InterPro" id="IPR009057">
    <property type="entry name" value="Homeodomain-like_sf"/>
</dbReference>
<evidence type="ECO:0000259" key="4">
    <source>
        <dbReference type="PROSITE" id="PS01124"/>
    </source>
</evidence>
<dbReference type="Pfam" id="PF12833">
    <property type="entry name" value="HTH_18"/>
    <property type="match status" value="1"/>
</dbReference>
<dbReference type="PROSITE" id="PS00041">
    <property type="entry name" value="HTH_ARAC_FAMILY_1"/>
    <property type="match status" value="1"/>
</dbReference>
<dbReference type="PANTHER" id="PTHR43280:SF28">
    <property type="entry name" value="HTH-TYPE TRANSCRIPTIONAL ACTIVATOR RHAS"/>
    <property type="match status" value="1"/>
</dbReference>
<dbReference type="SUPFAM" id="SSF46689">
    <property type="entry name" value="Homeodomain-like"/>
    <property type="match status" value="2"/>
</dbReference>
<evidence type="ECO:0000256" key="3">
    <source>
        <dbReference type="ARBA" id="ARBA00023163"/>
    </source>
</evidence>
<dbReference type="Proteomes" id="UP000272528">
    <property type="component" value="Chromosome"/>
</dbReference>
<dbReference type="SUPFAM" id="SSF51215">
    <property type="entry name" value="Regulatory protein AraC"/>
    <property type="match status" value="1"/>
</dbReference>
<dbReference type="InterPro" id="IPR018060">
    <property type="entry name" value="HTH_AraC"/>
</dbReference>
<dbReference type="PANTHER" id="PTHR43280">
    <property type="entry name" value="ARAC-FAMILY TRANSCRIPTIONAL REGULATOR"/>
    <property type="match status" value="1"/>
</dbReference>
<gene>
    <name evidence="5" type="ORF">EJC50_19495</name>
</gene>
<dbReference type="Gene3D" id="1.10.10.60">
    <property type="entry name" value="Homeodomain-like"/>
    <property type="match status" value="2"/>
</dbReference>
<dbReference type="GO" id="GO:0003700">
    <property type="term" value="F:DNA-binding transcription factor activity"/>
    <property type="evidence" value="ECO:0007669"/>
    <property type="project" value="InterPro"/>
</dbReference>
<dbReference type="OrthoDB" id="9816335at2"/>
<proteinExistence type="predicted"/>
<dbReference type="Gene3D" id="2.60.120.10">
    <property type="entry name" value="Jelly Rolls"/>
    <property type="match status" value="1"/>
</dbReference>
<keyword evidence="6" id="KW-1185">Reference proteome</keyword>
<dbReference type="EMBL" id="CP034437">
    <property type="protein sequence ID" value="AZN41616.1"/>
    <property type="molecule type" value="Genomic_DNA"/>
</dbReference>
<dbReference type="InterPro" id="IPR014710">
    <property type="entry name" value="RmlC-like_jellyroll"/>
</dbReference>
<dbReference type="KEGG" id="palb:EJC50_19495"/>
<feature type="domain" description="HTH araC/xylS-type" evidence="4">
    <location>
        <begin position="224"/>
        <end position="322"/>
    </location>
</feature>
<evidence type="ECO:0000313" key="5">
    <source>
        <dbReference type="EMBL" id="AZN41616.1"/>
    </source>
</evidence>
<dbReference type="PROSITE" id="PS01124">
    <property type="entry name" value="HTH_ARAC_FAMILY_2"/>
    <property type="match status" value="1"/>
</dbReference>
<evidence type="ECO:0000313" key="6">
    <source>
        <dbReference type="Proteomes" id="UP000272528"/>
    </source>
</evidence>
<accession>A0A3Q8X928</accession>
<keyword evidence="1" id="KW-0805">Transcription regulation</keyword>
<sequence length="323" mass="38093">MRGLDKLNNTRLRISYATIKSYYHEEMCGVDRILYGESFFRPRELFSIVRHAEVERDQWFYHSHDFLEICYVYRGSGFHRIGEMEYRVGRGDVFIINDGTKHAFYRGETDDELITYNLLFKPGFIDDRLLPFDDFSSLSLSYLFEGLWEDESQMVGLRLSMGNLNEIDLLLNDMSLEYNNAFSGYQAILRSYLIQFIVKMMRVLHLKGEELEDPRPRRSLSLIESAVKHLQANYAKSIAIEDLARKSFFSKNYFARLFKETTGMTVYQYGQQMRIEEASRLIKNTDKALGEIAREVGYTDYKTFFSAFRKLKEVSPQVYRDLK</sequence>
<dbReference type="SMART" id="SM00342">
    <property type="entry name" value="HTH_ARAC"/>
    <property type="match status" value="1"/>
</dbReference>
<dbReference type="InterPro" id="IPR037923">
    <property type="entry name" value="HTH-like"/>
</dbReference>